<dbReference type="EMBL" id="AMZH03009409">
    <property type="protein sequence ID" value="RRT56911.1"/>
    <property type="molecule type" value="Genomic_DNA"/>
</dbReference>
<gene>
    <name evidence="1" type="ORF">B296_00041728</name>
</gene>
<evidence type="ECO:0000313" key="2">
    <source>
        <dbReference type="Proteomes" id="UP000287651"/>
    </source>
</evidence>
<dbReference type="Proteomes" id="UP000287651">
    <property type="component" value="Unassembled WGS sequence"/>
</dbReference>
<organism evidence="1 2">
    <name type="scientific">Ensete ventricosum</name>
    <name type="common">Abyssinian banana</name>
    <name type="synonym">Musa ensete</name>
    <dbReference type="NCBI Taxonomy" id="4639"/>
    <lineage>
        <taxon>Eukaryota</taxon>
        <taxon>Viridiplantae</taxon>
        <taxon>Streptophyta</taxon>
        <taxon>Embryophyta</taxon>
        <taxon>Tracheophyta</taxon>
        <taxon>Spermatophyta</taxon>
        <taxon>Magnoliopsida</taxon>
        <taxon>Liliopsida</taxon>
        <taxon>Zingiberales</taxon>
        <taxon>Musaceae</taxon>
        <taxon>Ensete</taxon>
    </lineage>
</organism>
<name>A0A426YZ26_ENSVE</name>
<reference evidence="1 2" key="1">
    <citation type="journal article" date="2014" name="Agronomy (Basel)">
        <title>A Draft Genome Sequence for Ensete ventricosum, the Drought-Tolerant Tree Against Hunger.</title>
        <authorList>
            <person name="Harrison J."/>
            <person name="Moore K.A."/>
            <person name="Paszkiewicz K."/>
            <person name="Jones T."/>
            <person name="Grant M."/>
            <person name="Ambacheew D."/>
            <person name="Muzemil S."/>
            <person name="Studholme D.J."/>
        </authorList>
    </citation>
    <scope>NUCLEOTIDE SEQUENCE [LARGE SCALE GENOMIC DNA]</scope>
</reference>
<dbReference type="AlphaFoldDB" id="A0A426YZ26"/>
<proteinExistence type="predicted"/>
<evidence type="ECO:0000313" key="1">
    <source>
        <dbReference type="EMBL" id="RRT56911.1"/>
    </source>
</evidence>
<protein>
    <submittedName>
        <fullName evidence="1">Uncharacterized protein</fullName>
    </submittedName>
</protein>
<comment type="caution">
    <text evidence="1">The sequence shown here is derived from an EMBL/GenBank/DDBJ whole genome shotgun (WGS) entry which is preliminary data.</text>
</comment>
<sequence length="94" mass="10286">MVVTSSLFRTTGPLTWSTQRGKLVGRRYGGASGRAADLAQVRPIPQRSYGRPNTSKIDTSTCGLIPHRKDASLTARTTVRRQGKPKGNWVARYG</sequence>
<accession>A0A426YZ26</accession>